<feature type="compositionally biased region" description="Basic and acidic residues" evidence="1">
    <location>
        <begin position="65"/>
        <end position="78"/>
    </location>
</feature>
<organism evidence="2 3">
    <name type="scientific">Kitasatospora arboriphila</name>
    <dbReference type="NCBI Taxonomy" id="258052"/>
    <lineage>
        <taxon>Bacteria</taxon>
        <taxon>Bacillati</taxon>
        <taxon>Actinomycetota</taxon>
        <taxon>Actinomycetes</taxon>
        <taxon>Kitasatosporales</taxon>
        <taxon>Streptomycetaceae</taxon>
        <taxon>Kitasatospora</taxon>
    </lineage>
</organism>
<comment type="caution">
    <text evidence="2">The sequence shown here is derived from an EMBL/GenBank/DDBJ whole genome shotgun (WGS) entry which is preliminary data.</text>
</comment>
<accession>A0ABN1TEX5</accession>
<sequence>MERLAPGHAGAQSPRPPRIGRQPARHVHAAQDEEATSLCRRQEVEAEGKYEHQDGGGLGVEEEDDGRHPQGDTCRDEEGVPPGSRRPRNAPEKWRERVAESGIGHGGKSSWRAISSTMKCSSLLMV</sequence>
<evidence type="ECO:0000313" key="2">
    <source>
        <dbReference type="EMBL" id="GAA1074671.1"/>
    </source>
</evidence>
<name>A0ABN1TEX5_9ACTN</name>
<dbReference type="EMBL" id="BAAALD010000009">
    <property type="protein sequence ID" value="GAA1074671.1"/>
    <property type="molecule type" value="Genomic_DNA"/>
</dbReference>
<evidence type="ECO:0000256" key="1">
    <source>
        <dbReference type="SAM" id="MobiDB-lite"/>
    </source>
</evidence>
<gene>
    <name evidence="2" type="ORF">GCM10009663_14370</name>
</gene>
<feature type="compositionally biased region" description="Basic and acidic residues" evidence="1">
    <location>
        <begin position="40"/>
        <end position="54"/>
    </location>
</feature>
<reference evidence="3" key="1">
    <citation type="journal article" date="2019" name="Int. J. Syst. Evol. Microbiol.">
        <title>The Global Catalogue of Microorganisms (GCM) 10K type strain sequencing project: providing services to taxonomists for standard genome sequencing and annotation.</title>
        <authorList>
            <consortium name="The Broad Institute Genomics Platform"/>
            <consortium name="The Broad Institute Genome Sequencing Center for Infectious Disease"/>
            <person name="Wu L."/>
            <person name="Ma J."/>
        </authorList>
    </citation>
    <scope>NUCLEOTIDE SEQUENCE [LARGE SCALE GENOMIC DNA]</scope>
    <source>
        <strain evidence="3">JCM 13002</strain>
    </source>
</reference>
<feature type="compositionally biased region" description="Basic and acidic residues" evidence="1">
    <location>
        <begin position="89"/>
        <end position="99"/>
    </location>
</feature>
<feature type="region of interest" description="Disordered" evidence="1">
    <location>
        <begin position="1"/>
        <end position="113"/>
    </location>
</feature>
<evidence type="ECO:0000313" key="3">
    <source>
        <dbReference type="Proteomes" id="UP001499987"/>
    </source>
</evidence>
<protein>
    <submittedName>
        <fullName evidence="2">Uncharacterized protein</fullName>
    </submittedName>
</protein>
<proteinExistence type="predicted"/>
<keyword evidence="3" id="KW-1185">Reference proteome</keyword>
<dbReference type="Proteomes" id="UP001499987">
    <property type="component" value="Unassembled WGS sequence"/>
</dbReference>